<dbReference type="PANTHER" id="PTHR43102">
    <property type="entry name" value="SLR1143 PROTEIN"/>
    <property type="match status" value="1"/>
</dbReference>
<dbReference type="SMART" id="SM00064">
    <property type="entry name" value="FYVE"/>
    <property type="match status" value="2"/>
</dbReference>
<dbReference type="Gene3D" id="3.30.40.10">
    <property type="entry name" value="Zinc/RING finger domain, C3HC4 (zinc finger)"/>
    <property type="match status" value="3"/>
</dbReference>
<protein>
    <submittedName>
        <fullName evidence="8">Aste57867_22195 protein</fullName>
    </submittedName>
</protein>
<feature type="domain" description="FYVE-type" evidence="6">
    <location>
        <begin position="556"/>
        <end position="616"/>
    </location>
</feature>
<feature type="domain" description="FYVE-type" evidence="6">
    <location>
        <begin position="899"/>
        <end position="952"/>
    </location>
</feature>
<evidence type="ECO:0000256" key="1">
    <source>
        <dbReference type="ARBA" id="ARBA00022723"/>
    </source>
</evidence>
<dbReference type="InterPro" id="IPR000306">
    <property type="entry name" value="Znf_FYVE"/>
</dbReference>
<dbReference type="Proteomes" id="UP000332933">
    <property type="component" value="Unassembled WGS sequence"/>
</dbReference>
<accession>A0A485LJI7</accession>
<organism evidence="8 9">
    <name type="scientific">Aphanomyces stellatus</name>
    <dbReference type="NCBI Taxonomy" id="120398"/>
    <lineage>
        <taxon>Eukaryota</taxon>
        <taxon>Sar</taxon>
        <taxon>Stramenopiles</taxon>
        <taxon>Oomycota</taxon>
        <taxon>Saprolegniomycetes</taxon>
        <taxon>Saprolegniales</taxon>
        <taxon>Verrucalvaceae</taxon>
        <taxon>Aphanomyces</taxon>
    </lineage>
</organism>
<evidence type="ECO:0000259" key="6">
    <source>
        <dbReference type="PROSITE" id="PS50178"/>
    </source>
</evidence>
<evidence type="ECO:0000256" key="2">
    <source>
        <dbReference type="ARBA" id="ARBA00022771"/>
    </source>
</evidence>
<keyword evidence="9" id="KW-1185">Reference proteome</keyword>
<dbReference type="InterPro" id="IPR013083">
    <property type="entry name" value="Znf_RING/FYVE/PHD"/>
</dbReference>
<proteinExistence type="predicted"/>
<evidence type="ECO:0000256" key="5">
    <source>
        <dbReference type="SAM" id="MobiDB-lite"/>
    </source>
</evidence>
<sequence length="981" mass="107509">MEQQHLIAPSDQAALLARGGETADYLLALKDHMTFVANVENMCVYESRTAEMYTKTGVVTLAAHHYSTVVSMLTTTSQSLFRFVMEELFESIDAKVLLSRHALSVNAIVLPDPDASLLPREYLFAKVNTPIDESTFVSGWDSNAIIDAVIHHDTSARRSGIVRSGCVIRQDDLGVHVALSISAPPSDNNPSVLATLDMWLRGLRRLPHVCAAYLLSQSPLHRTAAATTASSCTTCGKLFSAATRQMLFCHTCGASHCGRCVKKHYLHHDGAVDEYRVCLGCYSNALDGQFAALDTLLVTARSGLSGARSDGATSTCDSTHPADVVMTPELLEDLRQRGLAASAHLMELAVAPMHLVKESNGTQLYSLASSHATTFKADFVAPAYDLELVLAMLAMAQSDLHNFVMTRLFGRLFVEGLVLAADNDDVDDTSVSLNWSVFESTGMQNCDLVYLKYNQRTTDETASSVWQSTPLPGSETWACALGKVRMPSATWGFLLERRGARDLHVSFIVSQPRKMLLFQENWMLRVCNACVSSFCGAVLSYHATRTLAPRGVMLFHDTTDTCYMCTKSFNMVLRPKQFCGECGEAVCARCCESTKMLQQGCSCDVRICRLCIGALASREPPSGGGSILSTTRMSMSSVGSVSNFPSSSTSSSTSSSAYHRPILHLSEPGDRVPLAKLRTSVIQPFVRRRNMRPYRETNPFGIDMTDCEDDDDRTYTMRGTITTSHAVQDVMEIFHMGTTESFRFVMSVLFGSLFVDGRVLHAGPDSSVNWLVLRNPKNVALEHCDYVFLKVNQTDLTKSAFSVWESVDLATHPPMPRSQSVPVQRLTMRRTGFLVEEADGGGVHIHFMTSASVSASAATKSWMYALVRCVRHVTEAVLCLQLSSKVGTTAQALVHRNDCVLCAKSFNLLRPKQHCAICGHPVCKKCSATKRLLHAANTRDLRVCFLCCNATATEKTKPGNGPPRLRRNITGDPAALTRRPL</sequence>
<dbReference type="CDD" id="cd00065">
    <property type="entry name" value="FYVE_like_SF"/>
    <property type="match status" value="2"/>
</dbReference>
<evidence type="ECO:0000313" key="8">
    <source>
        <dbReference type="EMBL" id="VFT98862.1"/>
    </source>
</evidence>
<name>A0A485LJI7_9STRA</name>
<evidence type="ECO:0000256" key="4">
    <source>
        <dbReference type="PROSITE-ProRule" id="PRU00091"/>
    </source>
</evidence>
<feature type="domain" description="FYVE-type" evidence="6">
    <location>
        <begin position="226"/>
        <end position="286"/>
    </location>
</feature>
<dbReference type="OrthoDB" id="64036at2759"/>
<keyword evidence="2 4" id="KW-0863">Zinc-finger</keyword>
<reference evidence="7" key="2">
    <citation type="submission" date="2019-06" db="EMBL/GenBank/DDBJ databases">
        <title>Genomics analysis of Aphanomyces spp. identifies a new class of oomycete effector associated with host adaptation.</title>
        <authorList>
            <person name="Gaulin E."/>
        </authorList>
    </citation>
    <scope>NUCLEOTIDE SEQUENCE</scope>
    <source>
        <strain evidence="7">CBS 578.67</strain>
    </source>
</reference>
<keyword evidence="3" id="KW-0862">Zinc</keyword>
<dbReference type="Pfam" id="PF01363">
    <property type="entry name" value="FYVE"/>
    <property type="match status" value="2"/>
</dbReference>
<evidence type="ECO:0000313" key="7">
    <source>
        <dbReference type="EMBL" id="KAF0685992.1"/>
    </source>
</evidence>
<reference evidence="8 9" key="1">
    <citation type="submission" date="2019-03" db="EMBL/GenBank/DDBJ databases">
        <authorList>
            <person name="Gaulin E."/>
            <person name="Dumas B."/>
        </authorList>
    </citation>
    <scope>NUCLEOTIDE SEQUENCE [LARGE SCALE GENOMIC DNA]</scope>
    <source>
        <strain evidence="8">CBS 568.67</strain>
    </source>
</reference>
<dbReference type="GO" id="GO:0008270">
    <property type="term" value="F:zinc ion binding"/>
    <property type="evidence" value="ECO:0007669"/>
    <property type="project" value="UniProtKB-KW"/>
</dbReference>
<dbReference type="AlphaFoldDB" id="A0A485LJI7"/>
<dbReference type="PANTHER" id="PTHR43102:SF2">
    <property type="entry name" value="GAF DOMAIN-CONTAINING PROTEIN"/>
    <property type="match status" value="1"/>
</dbReference>
<keyword evidence="1" id="KW-0479">Metal-binding</keyword>
<dbReference type="EMBL" id="CAADRA010007047">
    <property type="protein sequence ID" value="VFT98862.1"/>
    <property type="molecule type" value="Genomic_DNA"/>
</dbReference>
<dbReference type="SUPFAM" id="SSF57903">
    <property type="entry name" value="FYVE/PHD zinc finger"/>
    <property type="match status" value="3"/>
</dbReference>
<evidence type="ECO:0000313" key="9">
    <source>
        <dbReference type="Proteomes" id="UP000332933"/>
    </source>
</evidence>
<feature type="region of interest" description="Disordered" evidence="5">
    <location>
        <begin position="956"/>
        <end position="981"/>
    </location>
</feature>
<dbReference type="EMBL" id="VJMH01007021">
    <property type="protein sequence ID" value="KAF0685992.1"/>
    <property type="molecule type" value="Genomic_DNA"/>
</dbReference>
<dbReference type="PROSITE" id="PS50178">
    <property type="entry name" value="ZF_FYVE"/>
    <property type="match status" value="3"/>
</dbReference>
<dbReference type="InterPro" id="IPR017455">
    <property type="entry name" value="Znf_FYVE-rel"/>
</dbReference>
<evidence type="ECO:0000256" key="3">
    <source>
        <dbReference type="ARBA" id="ARBA00022833"/>
    </source>
</evidence>
<dbReference type="InterPro" id="IPR011011">
    <property type="entry name" value="Znf_FYVE_PHD"/>
</dbReference>
<gene>
    <name evidence="8" type="primary">Aste57867_22195</name>
    <name evidence="7" type="ORF">As57867_022126</name>
    <name evidence="8" type="ORF">ASTE57867_22195</name>
</gene>